<sequence length="237" mass="28178">MKNILARGGIEFIAVLLGLSGSLWIDSNIKENESREQNEEILTRLYHNLRSDSSDGAWNQKAYERAIKGSKNVITWCDKNPSFSMINDSIEKDISAMLIATWFGHNKEEYNSLKNSGKMHLIKNEILIRKLHSYNSSLEWSDYMDRNTWDYTYEEIVPFLSNYGNELYWSGEKEWREKNRVFALYPKINLTKLPNIEKLRFYASHKLWYHEHQLRQYESIVKRVSDLRELLKKELDL</sequence>
<organism evidence="1">
    <name type="scientific">marine metagenome</name>
    <dbReference type="NCBI Taxonomy" id="408172"/>
    <lineage>
        <taxon>unclassified sequences</taxon>
        <taxon>metagenomes</taxon>
        <taxon>ecological metagenomes</taxon>
    </lineage>
</organism>
<dbReference type="EMBL" id="UINC01107847">
    <property type="protein sequence ID" value="SVC73530.1"/>
    <property type="molecule type" value="Genomic_DNA"/>
</dbReference>
<gene>
    <name evidence="1" type="ORF">METZ01_LOCUS326384</name>
</gene>
<reference evidence="1" key="1">
    <citation type="submission" date="2018-05" db="EMBL/GenBank/DDBJ databases">
        <authorList>
            <person name="Lanie J.A."/>
            <person name="Ng W.-L."/>
            <person name="Kazmierczak K.M."/>
            <person name="Andrzejewski T.M."/>
            <person name="Davidsen T.M."/>
            <person name="Wayne K.J."/>
            <person name="Tettelin H."/>
            <person name="Glass J.I."/>
            <person name="Rusch D."/>
            <person name="Podicherti R."/>
            <person name="Tsui H.-C.T."/>
            <person name="Winkler M.E."/>
        </authorList>
    </citation>
    <scope>NUCLEOTIDE SEQUENCE</scope>
</reference>
<proteinExistence type="predicted"/>
<evidence type="ECO:0000313" key="1">
    <source>
        <dbReference type="EMBL" id="SVC73530.1"/>
    </source>
</evidence>
<protein>
    <submittedName>
        <fullName evidence="1">Uncharacterized protein</fullName>
    </submittedName>
</protein>
<name>A0A382PL99_9ZZZZ</name>
<dbReference type="AlphaFoldDB" id="A0A382PL99"/>
<accession>A0A382PL99</accession>